<keyword evidence="2" id="KW-0805">Transcription regulation</keyword>
<dbReference type="InterPro" id="IPR036390">
    <property type="entry name" value="WH_DNA-bd_sf"/>
</dbReference>
<feature type="domain" description="HTH lysR-type" evidence="5">
    <location>
        <begin position="37"/>
        <end position="94"/>
    </location>
</feature>
<dbReference type="EMBL" id="LR131271">
    <property type="protein sequence ID" value="VDR26185.1"/>
    <property type="molecule type" value="Genomic_DNA"/>
</dbReference>
<dbReference type="InterPro" id="IPR005119">
    <property type="entry name" value="LysR_subst-bd"/>
</dbReference>
<dbReference type="PROSITE" id="PS50931">
    <property type="entry name" value="HTH_LYSR"/>
    <property type="match status" value="1"/>
</dbReference>
<dbReference type="Gene3D" id="1.10.10.10">
    <property type="entry name" value="Winged helix-like DNA-binding domain superfamily/Winged helix DNA-binding domain"/>
    <property type="match status" value="1"/>
</dbReference>
<evidence type="ECO:0000256" key="3">
    <source>
        <dbReference type="ARBA" id="ARBA00023125"/>
    </source>
</evidence>
<dbReference type="SUPFAM" id="SSF53850">
    <property type="entry name" value="Periplasmic binding protein-like II"/>
    <property type="match status" value="1"/>
</dbReference>
<dbReference type="FunFam" id="1.10.10.10:FF:000001">
    <property type="entry name" value="LysR family transcriptional regulator"/>
    <property type="match status" value="1"/>
</dbReference>
<keyword evidence="3" id="KW-0238">DNA-binding</keyword>
<proteinExistence type="inferred from homology"/>
<dbReference type="CDD" id="cd08422">
    <property type="entry name" value="PBP2_CrgA_like"/>
    <property type="match status" value="1"/>
</dbReference>
<dbReference type="Gene3D" id="3.40.190.290">
    <property type="match status" value="1"/>
</dbReference>
<dbReference type="PANTHER" id="PTHR30537:SF5">
    <property type="entry name" value="HTH-TYPE TRANSCRIPTIONAL ACTIVATOR TTDR-RELATED"/>
    <property type="match status" value="1"/>
</dbReference>
<evidence type="ECO:0000256" key="1">
    <source>
        <dbReference type="ARBA" id="ARBA00009437"/>
    </source>
</evidence>
<dbReference type="InterPro" id="IPR058163">
    <property type="entry name" value="LysR-type_TF_proteobact-type"/>
</dbReference>
<keyword evidence="4" id="KW-0804">Transcription</keyword>
<dbReference type="Pfam" id="PF03466">
    <property type="entry name" value="LysR_substrate"/>
    <property type="match status" value="1"/>
</dbReference>
<dbReference type="GO" id="GO:0003677">
    <property type="term" value="F:DNA binding"/>
    <property type="evidence" value="ECO:0007669"/>
    <property type="project" value="UniProtKB-KW"/>
</dbReference>
<dbReference type="AlphaFoldDB" id="A0A3P8KBU3"/>
<protein>
    <submittedName>
        <fullName evidence="6">D-malate degradation protein R</fullName>
    </submittedName>
</protein>
<dbReference type="GO" id="GO:0009891">
    <property type="term" value="P:positive regulation of biosynthetic process"/>
    <property type="evidence" value="ECO:0007669"/>
    <property type="project" value="UniProtKB-ARBA"/>
</dbReference>
<accession>A0A3P8KBU3</accession>
<dbReference type="InterPro" id="IPR000847">
    <property type="entry name" value="LysR_HTH_N"/>
</dbReference>
<dbReference type="SUPFAM" id="SSF46785">
    <property type="entry name" value="Winged helix' DNA-binding domain"/>
    <property type="match status" value="1"/>
</dbReference>
<reference evidence="6 7" key="1">
    <citation type="submission" date="2018-12" db="EMBL/GenBank/DDBJ databases">
        <authorList>
            <consortium name="Pathogen Informatics"/>
        </authorList>
    </citation>
    <scope>NUCLEOTIDE SEQUENCE [LARGE SCALE GENOMIC DNA]</scope>
    <source>
        <strain evidence="6 7">NCTC13098</strain>
    </source>
</reference>
<comment type="similarity">
    <text evidence="1">Belongs to the LysR transcriptional regulatory family.</text>
</comment>
<dbReference type="PANTHER" id="PTHR30537">
    <property type="entry name" value="HTH-TYPE TRANSCRIPTIONAL REGULATOR"/>
    <property type="match status" value="1"/>
</dbReference>
<evidence type="ECO:0000313" key="7">
    <source>
        <dbReference type="Proteomes" id="UP000274346"/>
    </source>
</evidence>
<dbReference type="Pfam" id="PF00126">
    <property type="entry name" value="HTH_1"/>
    <property type="match status" value="1"/>
</dbReference>
<dbReference type="InterPro" id="IPR036388">
    <property type="entry name" value="WH-like_DNA-bd_sf"/>
</dbReference>
<dbReference type="FunFam" id="3.40.190.290:FF:000001">
    <property type="entry name" value="Transcriptional regulator, LysR family"/>
    <property type="match status" value="1"/>
</dbReference>
<evidence type="ECO:0000259" key="5">
    <source>
        <dbReference type="PROSITE" id="PS50931"/>
    </source>
</evidence>
<dbReference type="Proteomes" id="UP000274346">
    <property type="component" value="Chromosome"/>
</dbReference>
<organism evidence="6 7">
    <name type="scientific">Raoultella terrigena</name>
    <name type="common">Klebsiella terrigena</name>
    <dbReference type="NCBI Taxonomy" id="577"/>
    <lineage>
        <taxon>Bacteria</taxon>
        <taxon>Pseudomonadati</taxon>
        <taxon>Pseudomonadota</taxon>
        <taxon>Gammaproteobacteria</taxon>
        <taxon>Enterobacterales</taxon>
        <taxon>Enterobacteriaceae</taxon>
        <taxon>Klebsiella/Raoultella group</taxon>
        <taxon>Raoultella</taxon>
    </lineage>
</organism>
<evidence type="ECO:0000256" key="4">
    <source>
        <dbReference type="ARBA" id="ARBA00023163"/>
    </source>
</evidence>
<evidence type="ECO:0000313" key="6">
    <source>
        <dbReference type="EMBL" id="VDR26185.1"/>
    </source>
</evidence>
<dbReference type="GO" id="GO:0003700">
    <property type="term" value="F:DNA-binding transcription factor activity"/>
    <property type="evidence" value="ECO:0007669"/>
    <property type="project" value="InterPro"/>
</dbReference>
<gene>
    <name evidence="6" type="primary">dmlR_13</name>
    <name evidence="6" type="ORF">NCTC13098_02525</name>
</gene>
<name>A0A3P8KBU3_RAOTE</name>
<sequence>MRHNRLVILSLIVEQSIYPLNRPKRTNTYPKMNKINLRNDDLEVFLHVVDRNNFSAAARDLQILPKMVSKQIARLETALGTTLFERNTRNLRITDEGRAIAERARVALAVLDEMKELSRGESEELSGNIRLTAPAPFGRKYVAPAIAAFCQVHPRVGFDLRLSDQIQDLYSGDFDLAIRMGDLADSRLLARKIANNRRILIASSEYLKNHPPIERPEDLLNHNCLVFAYPGFLHNSWTLRKAGHERSISVTGNLISDNGDVLHAWSLAGLGISLRETWDIHDELRAGKLCRVLPDWEANTSQISVVRARREPIPRRLSVFIDFITEKWKRAPWDDD</sequence>
<evidence type="ECO:0000256" key="2">
    <source>
        <dbReference type="ARBA" id="ARBA00023015"/>
    </source>
</evidence>
<dbReference type="KEGG" id="rtg:NCTC13098_02525"/>